<dbReference type="Pfam" id="PF25597">
    <property type="entry name" value="SH3_retrovirus"/>
    <property type="match status" value="1"/>
</dbReference>
<dbReference type="OrthoDB" id="2802215at2759"/>
<accession>A0A9P8TIK9</accession>
<reference evidence="2" key="2">
    <citation type="submission" date="2021-01" db="EMBL/GenBank/DDBJ databases">
        <authorList>
            <person name="Schikora-Tamarit M.A."/>
        </authorList>
    </citation>
    <scope>NUCLEOTIDE SEQUENCE</scope>
    <source>
        <strain evidence="2">CBS6341</strain>
    </source>
</reference>
<comment type="caution">
    <text evidence="2">The sequence shown here is derived from an EMBL/GenBank/DDBJ whole genome shotgun (WGS) entry which is preliminary data.</text>
</comment>
<dbReference type="AlphaFoldDB" id="A0A9P8TIK9"/>
<name>A0A9P8TIK9_9ASCO</name>
<organism evidence="2 3">
    <name type="scientific">Wickerhamomyces mucosus</name>
    <dbReference type="NCBI Taxonomy" id="1378264"/>
    <lineage>
        <taxon>Eukaryota</taxon>
        <taxon>Fungi</taxon>
        <taxon>Dikarya</taxon>
        <taxon>Ascomycota</taxon>
        <taxon>Saccharomycotina</taxon>
        <taxon>Saccharomycetes</taxon>
        <taxon>Phaffomycetales</taxon>
        <taxon>Wickerhamomycetaceae</taxon>
        <taxon>Wickerhamomyces</taxon>
    </lineage>
</organism>
<feature type="domain" description="Retroviral polymerase SH3-like" evidence="1">
    <location>
        <begin position="39"/>
        <end position="99"/>
    </location>
</feature>
<evidence type="ECO:0000313" key="2">
    <source>
        <dbReference type="EMBL" id="KAH3680149.1"/>
    </source>
</evidence>
<evidence type="ECO:0000259" key="1">
    <source>
        <dbReference type="Pfam" id="PF25597"/>
    </source>
</evidence>
<dbReference type="EMBL" id="JAEUBF010000159">
    <property type="protein sequence ID" value="KAH3680149.1"/>
    <property type="molecule type" value="Genomic_DNA"/>
</dbReference>
<gene>
    <name evidence="2" type="ORF">WICMUC_000550</name>
</gene>
<dbReference type="InterPro" id="IPR057670">
    <property type="entry name" value="SH3_retrovirus"/>
</dbReference>
<proteinExistence type="predicted"/>
<evidence type="ECO:0000313" key="3">
    <source>
        <dbReference type="Proteomes" id="UP000769528"/>
    </source>
</evidence>
<dbReference type="Proteomes" id="UP000769528">
    <property type="component" value="Unassembled WGS sequence"/>
</dbReference>
<sequence>ITSCYLHNVTPSRVLDKWTPFGRYFHEKPKYERLRVFGCVCSASIPSKLRNDKFEEINVKCMMVGYNNSQAGYRLWVPETGQMVVSSQVNFDEDKFYFATASTDNIKLSDSGLLFGGGVAGGVSMYSAKITSDVPLVPII</sequence>
<reference evidence="2" key="1">
    <citation type="journal article" date="2021" name="Open Biol.">
        <title>Shared evolutionary footprints suggest mitochondrial oxidative damage underlies multiple complex I losses in fungi.</title>
        <authorList>
            <person name="Schikora-Tamarit M.A."/>
            <person name="Marcet-Houben M."/>
            <person name="Nosek J."/>
            <person name="Gabaldon T."/>
        </authorList>
    </citation>
    <scope>NUCLEOTIDE SEQUENCE</scope>
    <source>
        <strain evidence="2">CBS6341</strain>
    </source>
</reference>
<feature type="non-terminal residue" evidence="2">
    <location>
        <position position="1"/>
    </location>
</feature>
<keyword evidence="3" id="KW-1185">Reference proteome</keyword>
<protein>
    <recommendedName>
        <fullName evidence="1">Retroviral polymerase SH3-like domain-containing protein</fullName>
    </recommendedName>
</protein>